<proteinExistence type="inferred from homology"/>
<dbReference type="STRING" id="202955.GCA_000759995_02448"/>
<dbReference type="EC" id="2.7.4.1" evidence="6 7"/>
<dbReference type="GO" id="GO:0005524">
    <property type="term" value="F:ATP binding"/>
    <property type="evidence" value="ECO:0007669"/>
    <property type="project" value="UniProtKB-KW"/>
</dbReference>
<evidence type="ECO:0000313" key="13">
    <source>
        <dbReference type="Proteomes" id="UP000017404"/>
    </source>
</evidence>
<dbReference type="SUPFAM" id="SSF56024">
    <property type="entry name" value="Phospholipase D/nuclease"/>
    <property type="match status" value="2"/>
</dbReference>
<dbReference type="NCBIfam" id="TIGR03705">
    <property type="entry name" value="poly_P_kin"/>
    <property type="match status" value="1"/>
</dbReference>
<dbReference type="Pfam" id="PF02503">
    <property type="entry name" value="PP_kinase"/>
    <property type="match status" value="1"/>
</dbReference>
<evidence type="ECO:0000259" key="9">
    <source>
        <dbReference type="Pfam" id="PF13089"/>
    </source>
</evidence>
<organism evidence="12 13">
    <name type="scientific">Acinetobacter tjernbergiae DSM 14971 = CIP 107465</name>
    <dbReference type="NCBI Taxonomy" id="1120928"/>
    <lineage>
        <taxon>Bacteria</taxon>
        <taxon>Pseudomonadati</taxon>
        <taxon>Pseudomonadota</taxon>
        <taxon>Gammaproteobacteria</taxon>
        <taxon>Moraxellales</taxon>
        <taxon>Moraxellaceae</taxon>
        <taxon>Acinetobacter</taxon>
    </lineage>
</organism>
<dbReference type="Gene3D" id="3.30.870.10">
    <property type="entry name" value="Endonuclease Chain A"/>
    <property type="match status" value="2"/>
</dbReference>
<dbReference type="NCBIfam" id="NF003917">
    <property type="entry name" value="PRK05443.1-1"/>
    <property type="match status" value="1"/>
</dbReference>
<evidence type="ECO:0000313" key="12">
    <source>
        <dbReference type="EMBL" id="ESK57117.1"/>
    </source>
</evidence>
<keyword evidence="3 6" id="KW-0547">Nucleotide-binding</keyword>
<keyword evidence="6" id="KW-0460">Magnesium</keyword>
<comment type="similarity">
    <text evidence="6 7">Belongs to the polyphosphate kinase 1 (PPK1) family.</text>
</comment>
<keyword evidence="13" id="KW-1185">Reference proteome</keyword>
<reference evidence="12 13" key="1">
    <citation type="submission" date="2013-10" db="EMBL/GenBank/DDBJ databases">
        <title>The Genome Sequence of Acinetobacter tjernbergiae CIP107465.</title>
        <authorList>
            <consortium name="The Broad Institute Genomics Platform"/>
            <consortium name="The Broad Institute Genome Sequencing Center for Infectious Disease"/>
            <person name="Cerqueira G."/>
            <person name="Feldgarden M."/>
            <person name="Courvalin P."/>
            <person name="Grillot-Courvalin C."/>
            <person name="Clermont D."/>
            <person name="Rocha E."/>
            <person name="Yoon E.-J."/>
            <person name="Nemec A."/>
            <person name="Young S.K."/>
            <person name="Zeng Q."/>
            <person name="Gargeya S."/>
            <person name="Fitzgerald M."/>
            <person name="Abouelleil A."/>
            <person name="Alvarado L."/>
            <person name="Berlin A.M."/>
            <person name="Chapman S.B."/>
            <person name="Gainer-Dewar J."/>
            <person name="Goldberg J."/>
            <person name="Gnerre S."/>
            <person name="Griggs A."/>
            <person name="Gujja S."/>
            <person name="Hansen M."/>
            <person name="Howarth C."/>
            <person name="Imamovic A."/>
            <person name="Ireland A."/>
            <person name="Larimer J."/>
            <person name="McCowan C."/>
            <person name="Murphy C."/>
            <person name="Pearson M."/>
            <person name="Poon T.W."/>
            <person name="Priest M."/>
            <person name="Roberts A."/>
            <person name="Saif S."/>
            <person name="Shea T."/>
            <person name="Sykes S."/>
            <person name="Wortman J."/>
            <person name="Nusbaum C."/>
            <person name="Birren B."/>
        </authorList>
    </citation>
    <scope>NUCLEOTIDE SEQUENCE [LARGE SCALE GENOMIC DNA]</scope>
    <source>
        <strain evidence="12 13">CIP 107465</strain>
    </source>
</reference>
<feature type="domain" description="Polyphosphate kinase N-terminal" evidence="9">
    <location>
        <begin position="18"/>
        <end position="125"/>
    </location>
</feature>
<evidence type="ECO:0000256" key="3">
    <source>
        <dbReference type="ARBA" id="ARBA00022741"/>
    </source>
</evidence>
<dbReference type="SUPFAM" id="SSF140356">
    <property type="entry name" value="PPK N-terminal domain-like"/>
    <property type="match status" value="1"/>
</dbReference>
<dbReference type="EMBL" id="AYEV01000004">
    <property type="protein sequence ID" value="ESK57117.1"/>
    <property type="molecule type" value="Genomic_DNA"/>
</dbReference>
<comment type="PTM">
    <text evidence="6 7">An intermediate of this reaction is the autophosphorylated ppk in which a phosphate is covalently linked to a histidine residue through a N-P bond.</text>
</comment>
<dbReference type="CDD" id="cd09165">
    <property type="entry name" value="PLDc_PaPPK1_C1_like"/>
    <property type="match status" value="1"/>
</dbReference>
<evidence type="ECO:0000259" key="10">
    <source>
        <dbReference type="Pfam" id="PF13090"/>
    </source>
</evidence>
<dbReference type="GO" id="GO:0006799">
    <property type="term" value="P:polyphosphate biosynthetic process"/>
    <property type="evidence" value="ECO:0007669"/>
    <property type="project" value="UniProtKB-UniRule"/>
</dbReference>
<evidence type="ECO:0000259" key="8">
    <source>
        <dbReference type="Pfam" id="PF02503"/>
    </source>
</evidence>
<dbReference type="AlphaFoldDB" id="V2V4B7"/>
<dbReference type="InterPro" id="IPR041108">
    <property type="entry name" value="PP_kinase_C_1"/>
</dbReference>
<feature type="domain" description="Polyphosphate kinase C-terminal" evidence="10">
    <location>
        <begin position="512"/>
        <end position="681"/>
    </location>
</feature>
<feature type="domain" description="Polyphosphate kinase C-terminal" evidence="11">
    <location>
        <begin position="341"/>
        <end position="504"/>
    </location>
</feature>
<dbReference type="InterPro" id="IPR025200">
    <property type="entry name" value="PPK_C_dom2"/>
</dbReference>
<feature type="binding site" evidence="6">
    <location>
        <position position="601"/>
    </location>
    <ligand>
        <name>ATP</name>
        <dbReference type="ChEBI" id="CHEBI:30616"/>
    </ligand>
</feature>
<sequence length="693" mass="79050">MTSLHALQNGMEHSLETYINRELSLLEFHKRVLAQAKDVEHPLLERLNFLIIFSRNLDEFFEIRVASLIQQMNISGNMATTGPEGMPLGEVLEQISKVVHEAIEEQYKILNHSILPQLQGHGVHYIQHADILEKHKEWIKNYFFNEVQPVVTPISLDPAHPFPRLANKSLNFIVTLEGKDAFGREIDLAIVPAPRSLPRLVKLPKEISGNAEHYILLSAIMQEHISDLFPGMQATGCHQFRVTRNADLTVSEDVEDLAIALKGELSARRFGRAVRLEVNKNCPSHIADYLLEQFELEKDSLYFVDGPVNLARFISNFDLPELRFQPYQQKIPKALYSKKPIFEVLKAGDVLLHHPFDSFKPVTKLLRDAAHDPNVLAIKQTLYRSGADSEIVKILAEAARNGKEVTAVIELRARFDEESNIEVANVLQEAGAVVVYGIVGYKTHAKMILVVRREQDKIKRYVHLGTGNYHATNAKIYTDYGLLTSDEEICEDVHKIFQELTGMGKMAKLKKLFHAPFTLHSQLMELIQQEIAHSKAGKKAHIMIKVNALTEPQLINALYKASQAGVQIDLIIRSICCLRPQVKGLSENIRVRSIVGRYLEHTRVYYFHNDGDTKLYCASADWMGRNLFSRIETCFPIEDKKLRKLIVEDGLNNYLKDNRRAWELQADGTWVQCQPKQDQPVHIAQRYLMNREA</sequence>
<evidence type="ECO:0000256" key="1">
    <source>
        <dbReference type="ARBA" id="ARBA00022553"/>
    </source>
</evidence>
<dbReference type="GO" id="GO:0046872">
    <property type="term" value="F:metal ion binding"/>
    <property type="evidence" value="ECO:0007669"/>
    <property type="project" value="UniProtKB-KW"/>
</dbReference>
<dbReference type="PATRIC" id="fig|1120928.5.peg.605"/>
<keyword evidence="4 6" id="KW-0418">Kinase</keyword>
<dbReference type="SUPFAM" id="SSF143724">
    <property type="entry name" value="PHP14-like"/>
    <property type="match status" value="1"/>
</dbReference>
<dbReference type="InterPro" id="IPR036830">
    <property type="entry name" value="PP_kinase_middle_dom_sf"/>
</dbReference>
<dbReference type="Gene3D" id="1.20.58.310">
    <property type="entry name" value="Polyphosphate kinase N-terminal domain"/>
    <property type="match status" value="1"/>
</dbReference>
<dbReference type="InterPro" id="IPR024953">
    <property type="entry name" value="PP_kinase_middle"/>
</dbReference>
<dbReference type="GO" id="GO:0009358">
    <property type="term" value="C:polyphosphate kinase complex"/>
    <property type="evidence" value="ECO:0007669"/>
    <property type="project" value="InterPro"/>
</dbReference>
<feature type="binding site" evidence="6">
    <location>
        <position position="414"/>
    </location>
    <ligand>
        <name>Mg(2+)</name>
        <dbReference type="ChEBI" id="CHEBI:18420"/>
    </ligand>
</feature>
<evidence type="ECO:0000256" key="4">
    <source>
        <dbReference type="ARBA" id="ARBA00022777"/>
    </source>
</evidence>
<feature type="binding site" evidence="6">
    <location>
        <position position="56"/>
    </location>
    <ligand>
        <name>ATP</name>
        <dbReference type="ChEBI" id="CHEBI:30616"/>
    </ligand>
</feature>
<feature type="domain" description="Polyphosphate kinase middle" evidence="8">
    <location>
        <begin position="135"/>
        <end position="314"/>
    </location>
</feature>
<evidence type="ECO:0000259" key="11">
    <source>
        <dbReference type="Pfam" id="PF17941"/>
    </source>
</evidence>
<dbReference type="NCBIfam" id="NF003918">
    <property type="entry name" value="PRK05443.1-2"/>
    <property type="match status" value="1"/>
</dbReference>
<comment type="caution">
    <text evidence="12">The sequence shown here is derived from an EMBL/GenBank/DDBJ whole genome shotgun (WGS) entry which is preliminary data.</text>
</comment>
<feature type="binding site" evidence="6">
    <location>
        <position position="573"/>
    </location>
    <ligand>
        <name>ATP</name>
        <dbReference type="ChEBI" id="CHEBI:30616"/>
    </ligand>
</feature>
<dbReference type="GO" id="GO:0008976">
    <property type="term" value="F:polyphosphate kinase activity"/>
    <property type="evidence" value="ECO:0007669"/>
    <property type="project" value="UniProtKB-UniRule"/>
</dbReference>
<evidence type="ECO:0000256" key="2">
    <source>
        <dbReference type="ARBA" id="ARBA00022679"/>
    </source>
</evidence>
<gene>
    <name evidence="6" type="primary">ppk</name>
    <name evidence="12" type="ORF">F990_00591</name>
</gene>
<dbReference type="Pfam" id="PF13089">
    <property type="entry name" value="PP_kinase_N"/>
    <property type="match status" value="1"/>
</dbReference>
<feature type="binding site" evidence="6">
    <location>
        <position position="477"/>
    </location>
    <ligand>
        <name>ATP</name>
        <dbReference type="ChEBI" id="CHEBI:30616"/>
    </ligand>
</feature>
<dbReference type="Gene3D" id="3.30.1840.10">
    <property type="entry name" value="Polyphosphate kinase middle domain"/>
    <property type="match status" value="1"/>
</dbReference>
<dbReference type="eggNOG" id="COG0855">
    <property type="taxonomic scope" value="Bacteria"/>
</dbReference>
<comment type="function">
    <text evidence="6 7">Catalyzes the reversible transfer of the terminal phosphate of ATP to form a long-chain polyphosphate (polyP).</text>
</comment>
<feature type="active site" description="Phosphohistidine intermediate" evidence="6">
    <location>
        <position position="444"/>
    </location>
</feature>
<evidence type="ECO:0000256" key="7">
    <source>
        <dbReference type="RuleBase" id="RU003800"/>
    </source>
</evidence>
<keyword evidence="1 6" id="KW-0597">Phosphoprotein</keyword>
<accession>V2V4B7</accession>
<dbReference type="OrthoDB" id="9761456at2"/>
<dbReference type="CDD" id="cd09168">
    <property type="entry name" value="PLDc_PaPPK1_C2_like"/>
    <property type="match status" value="1"/>
</dbReference>
<feature type="binding site" evidence="6">
    <location>
        <position position="384"/>
    </location>
    <ligand>
        <name>Mg(2+)</name>
        <dbReference type="ChEBI" id="CHEBI:18420"/>
    </ligand>
</feature>
<dbReference type="PANTHER" id="PTHR30218">
    <property type="entry name" value="POLYPHOSPHATE KINASE"/>
    <property type="match status" value="1"/>
</dbReference>
<comment type="catalytic activity">
    <reaction evidence="6 7">
        <text>[phosphate](n) + ATP = [phosphate](n+1) + ADP</text>
        <dbReference type="Rhea" id="RHEA:19573"/>
        <dbReference type="Rhea" id="RHEA-COMP:9859"/>
        <dbReference type="Rhea" id="RHEA-COMP:14280"/>
        <dbReference type="ChEBI" id="CHEBI:16838"/>
        <dbReference type="ChEBI" id="CHEBI:30616"/>
        <dbReference type="ChEBI" id="CHEBI:456216"/>
        <dbReference type="EC" id="2.7.4.1"/>
    </reaction>
</comment>
<protein>
    <recommendedName>
        <fullName evidence="6 7">Polyphosphate kinase</fullName>
        <ecNumber evidence="6 7">2.7.4.1</ecNumber>
    </recommendedName>
    <alternativeName>
        <fullName evidence="6">ATP-polyphosphate phosphotransferase</fullName>
    </alternativeName>
    <alternativeName>
        <fullName evidence="6">Polyphosphoric acid kinase</fullName>
    </alternativeName>
</protein>
<dbReference type="InterPro" id="IPR036832">
    <property type="entry name" value="PPK_N_dom_sf"/>
</dbReference>
<dbReference type="HAMAP" id="MF_00347">
    <property type="entry name" value="Polyphosphate_kinase"/>
    <property type="match status" value="1"/>
</dbReference>
<dbReference type="NCBIfam" id="NF003921">
    <property type="entry name" value="PRK05443.2-2"/>
    <property type="match status" value="1"/>
</dbReference>
<dbReference type="InterPro" id="IPR025198">
    <property type="entry name" value="PPK_N_dom"/>
</dbReference>
<keyword evidence="5 6" id="KW-0067">ATP-binding</keyword>
<dbReference type="Pfam" id="PF17941">
    <property type="entry name" value="PP_kinase_C_1"/>
    <property type="match status" value="1"/>
</dbReference>
<evidence type="ECO:0000256" key="6">
    <source>
        <dbReference type="HAMAP-Rule" id="MF_00347"/>
    </source>
</evidence>
<dbReference type="Proteomes" id="UP000017404">
    <property type="component" value="Unassembled WGS sequence"/>
</dbReference>
<dbReference type="PANTHER" id="PTHR30218:SF0">
    <property type="entry name" value="POLYPHOSPHATE KINASE"/>
    <property type="match status" value="1"/>
</dbReference>
<name>V2V4B7_9GAMM</name>
<keyword evidence="2 6" id="KW-0808">Transferase</keyword>
<dbReference type="InterPro" id="IPR003414">
    <property type="entry name" value="PP_kinase"/>
</dbReference>
<dbReference type="RefSeq" id="WP_018677609.1">
    <property type="nucleotide sequence ID" value="NZ_AYEV01000004.1"/>
</dbReference>
<comment type="cofactor">
    <cofactor evidence="6">
        <name>Mg(2+)</name>
        <dbReference type="ChEBI" id="CHEBI:18420"/>
    </cofactor>
</comment>
<dbReference type="Pfam" id="PF13090">
    <property type="entry name" value="PP_kinase_C"/>
    <property type="match status" value="1"/>
</dbReference>
<dbReference type="PIRSF" id="PIRSF015589">
    <property type="entry name" value="PP_kinase"/>
    <property type="match status" value="1"/>
</dbReference>
<keyword evidence="6" id="KW-0479">Metal-binding</keyword>
<evidence type="ECO:0000256" key="5">
    <source>
        <dbReference type="ARBA" id="ARBA00022840"/>
    </source>
</evidence>